<evidence type="ECO:0000313" key="18">
    <source>
        <dbReference type="Proteomes" id="UP000770661"/>
    </source>
</evidence>
<dbReference type="GO" id="GO:0016758">
    <property type="term" value="F:hexosyltransferase activity"/>
    <property type="evidence" value="ECO:0007669"/>
    <property type="project" value="InterPro"/>
</dbReference>
<evidence type="ECO:0000256" key="9">
    <source>
        <dbReference type="ARBA" id="ARBA00022968"/>
    </source>
</evidence>
<comment type="subcellular location">
    <subcellularLocation>
        <location evidence="1">Endoplasmic reticulum</location>
    </subcellularLocation>
    <subcellularLocation>
        <location evidence="2 15">Golgi apparatus membrane</location>
        <topology evidence="2 15">Single-pass type II membrane protein</topology>
    </subcellularLocation>
</comment>
<reference evidence="17" key="1">
    <citation type="submission" date="2020-07" db="EMBL/GenBank/DDBJ databases">
        <title>The High-quality genome of the commercially important snow crab, Chionoecetes opilio.</title>
        <authorList>
            <person name="Jeong J.-H."/>
            <person name="Ryu S."/>
        </authorList>
    </citation>
    <scope>NUCLEOTIDE SEQUENCE</scope>
    <source>
        <strain evidence="17">MADBK_172401_WGS</strain>
        <tissue evidence="17">Digestive gland</tissue>
    </source>
</reference>
<keyword evidence="18" id="KW-1185">Reference proteome</keyword>
<feature type="signal peptide" evidence="16">
    <location>
        <begin position="1"/>
        <end position="25"/>
    </location>
</feature>
<keyword evidence="16" id="KW-0732">Signal</keyword>
<keyword evidence="7" id="KW-0812">Transmembrane</keyword>
<dbReference type="GO" id="GO:0006493">
    <property type="term" value="P:protein O-linked glycosylation"/>
    <property type="evidence" value="ECO:0007669"/>
    <property type="project" value="TreeGrafter"/>
</dbReference>
<keyword evidence="6" id="KW-0808">Transferase</keyword>
<proteinExistence type="inferred from homology"/>
<protein>
    <recommendedName>
        <fullName evidence="15">Hexosyltransferase</fullName>
        <ecNumber evidence="15">2.4.1.-</ecNumber>
    </recommendedName>
</protein>
<evidence type="ECO:0000256" key="8">
    <source>
        <dbReference type="ARBA" id="ARBA00022824"/>
    </source>
</evidence>
<evidence type="ECO:0000256" key="12">
    <source>
        <dbReference type="ARBA" id="ARBA00023136"/>
    </source>
</evidence>
<dbReference type="Gene3D" id="3.90.550.50">
    <property type="match status" value="1"/>
</dbReference>
<evidence type="ECO:0000256" key="4">
    <source>
        <dbReference type="ARBA" id="ARBA00008661"/>
    </source>
</evidence>
<evidence type="ECO:0000256" key="15">
    <source>
        <dbReference type="RuleBase" id="RU363063"/>
    </source>
</evidence>
<dbReference type="OrthoDB" id="1158011at2759"/>
<evidence type="ECO:0000256" key="6">
    <source>
        <dbReference type="ARBA" id="ARBA00022679"/>
    </source>
</evidence>
<feature type="chain" id="PRO_5035165487" description="Hexosyltransferase" evidence="16">
    <location>
        <begin position="26"/>
        <end position="325"/>
    </location>
</feature>
<keyword evidence="9" id="KW-0735">Signal-anchor</keyword>
<sequence>MESMSTTRHGAAILSSALIVPLVLHLLTLEEAPPSRRLILGVLSARDHFKEREAIRQTWGSALQRLSDVEMKFVLGDHDCPIHPADRTSAYGCEMWDLNQVLEYKFLRTRKNALTKWHQSSCPLVSAQFAIADKGSLMGHEEHRVRRAEEWRQHLANLQLKVEEEGRRHQDLLKLPHLDVYTNLPHKVMSFLSWTAYRQNGSYVMKVDDDTFVNVSLLNALAEVEEEEEHVWWSLFHHHRSVPTYGKWADLTYPSLTYPTFPAGAGYLMTRSLVRAVVDAQHHLAAHGGEDVSLGIWVSSSACQGIVSGGDLKADRGLKSLRSVL</sequence>
<dbReference type="Proteomes" id="UP000770661">
    <property type="component" value="Unassembled WGS sequence"/>
</dbReference>
<keyword evidence="10" id="KW-1133">Transmembrane helix</keyword>
<evidence type="ECO:0000256" key="11">
    <source>
        <dbReference type="ARBA" id="ARBA00023034"/>
    </source>
</evidence>
<evidence type="ECO:0000256" key="10">
    <source>
        <dbReference type="ARBA" id="ARBA00022989"/>
    </source>
</evidence>
<dbReference type="PANTHER" id="PTHR11214:SF219">
    <property type="entry name" value="UDP-GALNAC:BETA-1,3-N-ACETYLGALACTOSAMINYLTRANSFERASE 2"/>
    <property type="match status" value="1"/>
</dbReference>
<gene>
    <name evidence="17" type="primary">b3galnt2</name>
    <name evidence="17" type="ORF">GWK47_023914</name>
</gene>
<evidence type="ECO:0000256" key="14">
    <source>
        <dbReference type="ARBA" id="ARBA00047667"/>
    </source>
</evidence>
<organism evidence="17 18">
    <name type="scientific">Chionoecetes opilio</name>
    <name type="common">Atlantic snow crab</name>
    <name type="synonym">Cancer opilio</name>
    <dbReference type="NCBI Taxonomy" id="41210"/>
    <lineage>
        <taxon>Eukaryota</taxon>
        <taxon>Metazoa</taxon>
        <taxon>Ecdysozoa</taxon>
        <taxon>Arthropoda</taxon>
        <taxon>Crustacea</taxon>
        <taxon>Multicrustacea</taxon>
        <taxon>Malacostraca</taxon>
        <taxon>Eumalacostraca</taxon>
        <taxon>Eucarida</taxon>
        <taxon>Decapoda</taxon>
        <taxon>Pleocyemata</taxon>
        <taxon>Brachyura</taxon>
        <taxon>Eubrachyura</taxon>
        <taxon>Majoidea</taxon>
        <taxon>Majidae</taxon>
        <taxon>Chionoecetes</taxon>
    </lineage>
</organism>
<evidence type="ECO:0000256" key="1">
    <source>
        <dbReference type="ARBA" id="ARBA00004240"/>
    </source>
</evidence>
<accession>A0A8J4XM03</accession>
<dbReference type="InterPro" id="IPR002659">
    <property type="entry name" value="Glyco_trans_31"/>
</dbReference>
<comment type="caution">
    <text evidence="17">The sequence shown here is derived from an EMBL/GenBank/DDBJ whole genome shotgun (WGS) entry which is preliminary data.</text>
</comment>
<keyword evidence="8" id="KW-0256">Endoplasmic reticulum</keyword>
<evidence type="ECO:0000256" key="13">
    <source>
        <dbReference type="ARBA" id="ARBA00023180"/>
    </source>
</evidence>
<keyword evidence="5 15" id="KW-0328">Glycosyltransferase</keyword>
<evidence type="ECO:0000256" key="16">
    <source>
        <dbReference type="SAM" id="SignalP"/>
    </source>
</evidence>
<evidence type="ECO:0000313" key="17">
    <source>
        <dbReference type="EMBL" id="KAG0709116.1"/>
    </source>
</evidence>
<dbReference type="GO" id="GO:0008194">
    <property type="term" value="F:UDP-glycosyltransferase activity"/>
    <property type="evidence" value="ECO:0007669"/>
    <property type="project" value="TreeGrafter"/>
</dbReference>
<keyword evidence="13" id="KW-0325">Glycoprotein</keyword>
<dbReference type="EC" id="2.4.1.-" evidence="15"/>
<dbReference type="AlphaFoldDB" id="A0A8J4XM03"/>
<dbReference type="GO" id="GO:0000139">
    <property type="term" value="C:Golgi membrane"/>
    <property type="evidence" value="ECO:0007669"/>
    <property type="project" value="UniProtKB-SubCell"/>
</dbReference>
<evidence type="ECO:0000256" key="7">
    <source>
        <dbReference type="ARBA" id="ARBA00022692"/>
    </source>
</evidence>
<dbReference type="Pfam" id="PF01762">
    <property type="entry name" value="Galactosyl_T"/>
    <property type="match status" value="1"/>
</dbReference>
<keyword evidence="12" id="KW-0472">Membrane</keyword>
<evidence type="ECO:0000256" key="2">
    <source>
        <dbReference type="ARBA" id="ARBA00004323"/>
    </source>
</evidence>
<comment type="similarity">
    <text evidence="4 15">Belongs to the glycosyltransferase 31 family.</text>
</comment>
<evidence type="ECO:0000256" key="5">
    <source>
        <dbReference type="ARBA" id="ARBA00022676"/>
    </source>
</evidence>
<keyword evidence="11 15" id="KW-0333">Golgi apparatus</keyword>
<evidence type="ECO:0000256" key="3">
    <source>
        <dbReference type="ARBA" id="ARBA00004922"/>
    </source>
</evidence>
<dbReference type="GO" id="GO:0005783">
    <property type="term" value="C:endoplasmic reticulum"/>
    <property type="evidence" value="ECO:0007669"/>
    <property type="project" value="UniProtKB-SubCell"/>
</dbReference>
<comment type="pathway">
    <text evidence="3">Protein modification; protein glycosylation.</text>
</comment>
<dbReference type="EMBL" id="JACEEZ010024719">
    <property type="protein sequence ID" value="KAG0709116.1"/>
    <property type="molecule type" value="Genomic_DNA"/>
</dbReference>
<dbReference type="PANTHER" id="PTHR11214">
    <property type="entry name" value="BETA-1,3-N-ACETYLGLUCOSAMINYLTRANSFERASE"/>
    <property type="match status" value="1"/>
</dbReference>
<comment type="catalytic activity">
    <reaction evidence="14">
        <text>3-O-(N-acetyl-beta-D-glucosaminyl-(1-&gt;4)-alpha-D-mannosyl)-L-threonyl-[protein] + UDP-N-acetyl-alpha-D-galactosamine = 3-O-[beta-D-GalNAc-(1-&gt;3)-beta-D-GlcNAc-(1-&gt;4)-alpha-D-Man]-L-Thr-[protein] + UDP + H(+)</text>
        <dbReference type="Rhea" id="RHEA:37667"/>
        <dbReference type="Rhea" id="RHEA-COMP:13308"/>
        <dbReference type="Rhea" id="RHEA-COMP:13618"/>
        <dbReference type="ChEBI" id="CHEBI:15378"/>
        <dbReference type="ChEBI" id="CHEBI:58223"/>
        <dbReference type="ChEBI" id="CHEBI:67138"/>
        <dbReference type="ChEBI" id="CHEBI:136709"/>
        <dbReference type="ChEBI" id="CHEBI:137540"/>
        <dbReference type="EC" id="2.4.1.313"/>
    </reaction>
</comment>
<name>A0A8J4XM03_CHIOP</name>